<dbReference type="InterPro" id="IPR050905">
    <property type="entry name" value="Plant_NBS-LRR"/>
</dbReference>
<dbReference type="GO" id="GO:0006952">
    <property type="term" value="P:defense response"/>
    <property type="evidence" value="ECO:0007669"/>
    <property type="project" value="UniProtKB-KW"/>
</dbReference>
<dbReference type="Pfam" id="PF23247">
    <property type="entry name" value="LRR_RPS2"/>
    <property type="match status" value="5"/>
</dbReference>
<dbReference type="SUPFAM" id="SSF52540">
    <property type="entry name" value="P-loop containing nucleoside triphosphate hydrolases"/>
    <property type="match status" value="1"/>
</dbReference>
<dbReference type="EMBL" id="QZWG01000001">
    <property type="protein sequence ID" value="RZC28886.1"/>
    <property type="molecule type" value="Genomic_DNA"/>
</dbReference>
<reference evidence="7 8" key="1">
    <citation type="submission" date="2018-09" db="EMBL/GenBank/DDBJ databases">
        <title>A high-quality reference genome of wild soybean provides a powerful tool to mine soybean genomes.</title>
        <authorList>
            <person name="Xie M."/>
            <person name="Chung C.Y.L."/>
            <person name="Li M.-W."/>
            <person name="Wong F.-L."/>
            <person name="Chan T.-F."/>
            <person name="Lam H.-M."/>
        </authorList>
    </citation>
    <scope>NUCLEOTIDE SEQUENCE [LARGE SCALE GENOMIC DNA]</scope>
    <source>
        <strain evidence="8">cv. W05</strain>
        <tissue evidence="7">Hypocotyl of etiolated seedlings</tissue>
    </source>
</reference>
<evidence type="ECO:0000313" key="7">
    <source>
        <dbReference type="EMBL" id="RZC28886.1"/>
    </source>
</evidence>
<evidence type="ECO:0000256" key="3">
    <source>
        <dbReference type="ARBA" id="ARBA00022821"/>
    </source>
</evidence>
<protein>
    <submittedName>
        <fullName evidence="7">Putative disease resistance protein</fullName>
    </submittedName>
</protein>
<dbReference type="Gene3D" id="3.80.10.10">
    <property type="entry name" value="Ribonuclease Inhibitor"/>
    <property type="match status" value="5"/>
</dbReference>
<dbReference type="SUPFAM" id="SSF52047">
    <property type="entry name" value="RNI-like"/>
    <property type="match status" value="2"/>
</dbReference>
<dbReference type="Proteomes" id="UP000289340">
    <property type="component" value="Chromosome 1"/>
</dbReference>
<proteinExistence type="inferred from homology"/>
<feature type="domain" description="AAA+ ATPase" evidence="6">
    <location>
        <begin position="174"/>
        <end position="362"/>
    </location>
</feature>
<dbReference type="InterPro" id="IPR002182">
    <property type="entry name" value="NB-ARC"/>
</dbReference>
<gene>
    <name evidence="7" type="ORF">D0Y65_000741</name>
</gene>
<dbReference type="SMART" id="SM00382">
    <property type="entry name" value="AAA"/>
    <property type="match status" value="1"/>
</dbReference>
<dbReference type="InterPro" id="IPR027417">
    <property type="entry name" value="P-loop_NTPase"/>
</dbReference>
<evidence type="ECO:0000259" key="6">
    <source>
        <dbReference type="SMART" id="SM00382"/>
    </source>
</evidence>
<evidence type="ECO:0000256" key="4">
    <source>
        <dbReference type="ARBA" id="ARBA00022840"/>
    </source>
</evidence>
<organism evidence="7 8">
    <name type="scientific">Glycine soja</name>
    <name type="common">Wild soybean</name>
    <dbReference type="NCBI Taxonomy" id="3848"/>
    <lineage>
        <taxon>Eukaryota</taxon>
        <taxon>Viridiplantae</taxon>
        <taxon>Streptophyta</taxon>
        <taxon>Embryophyta</taxon>
        <taxon>Tracheophyta</taxon>
        <taxon>Spermatophyta</taxon>
        <taxon>Magnoliopsida</taxon>
        <taxon>eudicotyledons</taxon>
        <taxon>Gunneridae</taxon>
        <taxon>Pentapetalae</taxon>
        <taxon>rosids</taxon>
        <taxon>fabids</taxon>
        <taxon>Fabales</taxon>
        <taxon>Fabaceae</taxon>
        <taxon>Papilionoideae</taxon>
        <taxon>50 kb inversion clade</taxon>
        <taxon>NPAAA clade</taxon>
        <taxon>indigoferoid/millettioid clade</taxon>
        <taxon>Phaseoleae</taxon>
        <taxon>Glycine</taxon>
        <taxon>Glycine subgen. Soja</taxon>
    </lineage>
</organism>
<keyword evidence="8" id="KW-1185">Reference proteome</keyword>
<keyword evidence="4" id="KW-0067">ATP-binding</keyword>
<name>A0A445M027_GLYSO</name>
<dbReference type="Gene3D" id="3.40.50.300">
    <property type="entry name" value="P-loop containing nucleotide triphosphate hydrolases"/>
    <property type="match status" value="1"/>
</dbReference>
<dbReference type="PANTHER" id="PTHR33463:SF196">
    <property type="entry name" value="NB-ARC DOMAIN DISEASE RESISTANCE PROTEIN"/>
    <property type="match status" value="1"/>
</dbReference>
<evidence type="ECO:0000256" key="2">
    <source>
        <dbReference type="ARBA" id="ARBA00022741"/>
    </source>
</evidence>
<evidence type="ECO:0000313" key="8">
    <source>
        <dbReference type="Proteomes" id="UP000289340"/>
    </source>
</evidence>
<dbReference type="InterPro" id="IPR042197">
    <property type="entry name" value="Apaf_helical"/>
</dbReference>
<sequence length="1784" mass="205783">MDAIVSTATENALQIGGGAIKRHVGYFFNYNEKFEEVKHYIEMLSNARKRVQNEVTDVEMNAEEIEDDVQQWLKQVDEKIKKYKSFIHDECHAKTRCSFGFFPNNLQWRYRLGSNATKMIEEIKIEELWNKRFDKVSYRVRPSIDSAFANTGYESFVSRTKTMEMIMEALKDSKVNMIGVYGVGGVGKTTVVKEVAKKAQEKKLFNMVIIANITRNPDIKKIQGQIAEMLGMRLEEETEIVRANRIRKRIKKEKENTLIILDDLWDGLDLNRLGIPSSDDDDDDDRSQTVVKDISDFGYNKMENQELFSVNFKMMKKDMLFADFNKMKKEKLSGDHKGCKILLTSRSKEVICNQMDVSETSTFLVGVIDEKEAETLLKKVAGIHVTNSMFDANAIEIAKMCAGLPIALVSIGRALKNKSYFVWEDVCRQIKRQSFIEAQESIEFSIKLSYDHLKNEELKRIFLQCARMGSDALIMDLVKFCIGLGLLQGVHTIRDARYRVNVLIEELKESSLLVESYSTDRYNIHDIVRDVALSISSKQKHLRTLDIHIPSVDHFPQNVFFDNLDSYKIVIGEFNMFRVGEFRMPDKYEVVKFLAFNLKEGIDIHSEKWIKMLFKGVENLFLGELNDVHDVLNELNVEGFSNLKDLCILNNSEIQYIIHSKGQLLPLRAFPKLESMCLYTLDNLEKISDNRLTEASFCKLKIIKIKKCGQLKNLFPFSMVSHLTMLETIEVCECDSLKEIVSVERETHTICDDKIEFPQLRILTLQSLPAFTCLYTNEKMPSCAHSLEDQVQNKNKDIITEVGQSVTDACLSLFNEKVSIPKLEWLELSSINIQKIWSDQSLHCFQNLLTFNVIDCGNLKYLLSFSMARSLVNLQSLFVSSCKMMEDIFLPEDARNIDVFPKLKKMEMVFMEKLNTIWQPHIGLHSFHNLDSLIIRQCDKLVTIFPSYMEQRFQSLQSLIIIDCKLVENIFDFENIPETCDRNETNLHYVFLQALPKLVHVWREDTSEILKYNNLQSISINGSPNLKYLFPLFVANELEKLEYLSVSNCGVMKEIVAWDKGSNENVITFKFPHLNCVSLQQLFELVSFYRGPHTLEWPSLKKLGIHNCYKLALLPTEIKNSQAQPIVLATEKVIYNLELMAMSLKEVEWLQKYIVSAHIMHNLQTLTLGQLKNTEILFWFLHRLPNLQTLTLEFCHFKRIWVPASLISCEKIGVVMQLKELELYNLIYLEEIGFEHDPLLQRLERLVICECIKLTNLMSSSVSFYYLTHLQVDHCRLMRNLMTSSTAKSMVQLTTMKVSFYEMIVEIIAENEEENVQEIEFRQLKSLELVSLQNLTSSCNFEKCDLKFLLLENLVVRECSQMTKFSNVQSAPNLQKVHVVVGEKDKWYWEGDLNVTLQKIVTDQMTGDQHSKPAFSDNLFRNLKKLEFDVAGKRDIVIPSHVLPYLKSLEELNVHSSDAVRVIFDIDDSDANTKKGIVFHLKNLTSKGLSNLECIWNKNPEGIVRFPNLEKVVVDGCGRLVTLFPSSLARNLGNLKALVIWICSSLVAIVGKGNAAMEHGTTEMFEFPCLSLLNLWNMPLLSCFYHGKHHLECPILETLYVVICPKLKLFTSEAVVPKLKALSLNEQNIILLSDAQFPRDLLGKLKILLLWFEDFDNEKDTLPFDFILKVPSLEHLRVQRCFGLTEIFPSQVRHGILAGLKQLFLYDLKELELIGLEQPWVKPYSEKLEVLQLRLCSRLEKLVCFAVSFINLKELVVSDCKMMEYLFTFSTAKSLVQLEILQID</sequence>
<keyword evidence="2" id="KW-0547">Nucleotide-binding</keyword>
<feature type="coiled-coil region" evidence="5">
    <location>
        <begin position="41"/>
        <end position="82"/>
    </location>
</feature>
<dbReference type="SUPFAM" id="SSF52058">
    <property type="entry name" value="L domain-like"/>
    <property type="match status" value="1"/>
</dbReference>
<dbReference type="InterPro" id="IPR032675">
    <property type="entry name" value="LRR_dom_sf"/>
</dbReference>
<accession>A0A445M027</accession>
<comment type="similarity">
    <text evidence="1">Belongs to the disease resistance NB-LRR family.</text>
</comment>
<dbReference type="InterPro" id="IPR057135">
    <property type="entry name" value="At4g27190-like_LRR"/>
</dbReference>
<dbReference type="Pfam" id="PF00931">
    <property type="entry name" value="NB-ARC"/>
    <property type="match status" value="1"/>
</dbReference>
<dbReference type="GO" id="GO:0005524">
    <property type="term" value="F:ATP binding"/>
    <property type="evidence" value="ECO:0007669"/>
    <property type="project" value="UniProtKB-KW"/>
</dbReference>
<dbReference type="Gene3D" id="1.10.8.430">
    <property type="entry name" value="Helical domain of apoptotic protease-activating factors"/>
    <property type="match status" value="1"/>
</dbReference>
<dbReference type="GO" id="GO:0043531">
    <property type="term" value="F:ADP binding"/>
    <property type="evidence" value="ECO:0007669"/>
    <property type="project" value="InterPro"/>
</dbReference>
<evidence type="ECO:0000256" key="5">
    <source>
        <dbReference type="SAM" id="Coils"/>
    </source>
</evidence>
<evidence type="ECO:0000256" key="1">
    <source>
        <dbReference type="ARBA" id="ARBA00008894"/>
    </source>
</evidence>
<keyword evidence="5" id="KW-0175">Coiled coil</keyword>
<dbReference type="InterPro" id="IPR003593">
    <property type="entry name" value="AAA+_ATPase"/>
</dbReference>
<dbReference type="PRINTS" id="PR00364">
    <property type="entry name" value="DISEASERSIST"/>
</dbReference>
<dbReference type="PANTHER" id="PTHR33463">
    <property type="entry name" value="NB-ARC DOMAIN-CONTAINING PROTEIN-RELATED"/>
    <property type="match status" value="1"/>
</dbReference>
<comment type="caution">
    <text evidence="7">The sequence shown here is derived from an EMBL/GenBank/DDBJ whole genome shotgun (WGS) entry which is preliminary data.</text>
</comment>
<keyword evidence="3" id="KW-0611">Plant defense</keyword>